<accession>A0A1M6REW7</accession>
<name>A0A1M6REW7_9FIRM</name>
<evidence type="ECO:0000259" key="4">
    <source>
        <dbReference type="Pfam" id="PF13240"/>
    </source>
</evidence>
<dbReference type="InterPro" id="IPR026870">
    <property type="entry name" value="Zinc_ribbon_dom"/>
</dbReference>
<gene>
    <name evidence="5" type="ORF">SAMN02745883_01767</name>
</gene>
<proteinExistence type="predicted"/>
<dbReference type="RefSeq" id="WP_072967700.1">
    <property type="nucleotide sequence ID" value="NZ_FRAJ01000014.1"/>
</dbReference>
<evidence type="ECO:0000313" key="5">
    <source>
        <dbReference type="EMBL" id="SHK30953.1"/>
    </source>
</evidence>
<evidence type="ECO:0000256" key="2">
    <source>
        <dbReference type="SAM" id="MobiDB-lite"/>
    </source>
</evidence>
<feature type="coiled-coil region" evidence="1">
    <location>
        <begin position="323"/>
        <end position="350"/>
    </location>
</feature>
<dbReference type="Pfam" id="PF13240">
    <property type="entry name" value="Zn_Ribbon_1"/>
    <property type="match status" value="1"/>
</dbReference>
<evidence type="ECO:0000313" key="6">
    <source>
        <dbReference type="Proteomes" id="UP000184082"/>
    </source>
</evidence>
<dbReference type="EMBL" id="FRAJ01000014">
    <property type="protein sequence ID" value="SHK30953.1"/>
    <property type="molecule type" value="Genomic_DNA"/>
</dbReference>
<feature type="transmembrane region" description="Helical" evidence="3">
    <location>
        <begin position="63"/>
        <end position="83"/>
    </location>
</feature>
<keyword evidence="1" id="KW-0175">Coiled coil</keyword>
<reference evidence="5 6" key="1">
    <citation type="submission" date="2016-11" db="EMBL/GenBank/DDBJ databases">
        <authorList>
            <person name="Jaros S."/>
            <person name="Januszkiewicz K."/>
            <person name="Wedrychowicz H."/>
        </authorList>
    </citation>
    <scope>NUCLEOTIDE SEQUENCE [LARGE SCALE GENOMIC DNA]</scope>
    <source>
        <strain evidence="5 6">DSM 14501</strain>
    </source>
</reference>
<dbReference type="AlphaFoldDB" id="A0A1M6REW7"/>
<keyword evidence="3" id="KW-1133">Transmembrane helix</keyword>
<organism evidence="5 6">
    <name type="scientific">Caminicella sporogenes DSM 14501</name>
    <dbReference type="NCBI Taxonomy" id="1121266"/>
    <lineage>
        <taxon>Bacteria</taxon>
        <taxon>Bacillati</taxon>
        <taxon>Bacillota</taxon>
        <taxon>Clostridia</taxon>
        <taxon>Peptostreptococcales</taxon>
        <taxon>Caminicellaceae</taxon>
        <taxon>Caminicella</taxon>
    </lineage>
</organism>
<keyword evidence="3" id="KW-0472">Membrane</keyword>
<feature type="domain" description="Zinc-ribbon" evidence="4">
    <location>
        <begin position="2"/>
        <end position="23"/>
    </location>
</feature>
<keyword evidence="3" id="KW-0812">Transmembrane</keyword>
<evidence type="ECO:0000256" key="1">
    <source>
        <dbReference type="SAM" id="Coils"/>
    </source>
</evidence>
<feature type="coiled-coil region" evidence="1">
    <location>
        <begin position="166"/>
        <end position="203"/>
    </location>
</feature>
<dbReference type="Proteomes" id="UP000184082">
    <property type="component" value="Unassembled WGS sequence"/>
</dbReference>
<sequence>MFCKNCGKEIADDAKFCSKCGIELVDKTKKVDGLEDEDVSKDENILSESIKINKKTKRKKIKLKIAIGIISLLFIFIIIITTISNIDNEEVNGKKEYTKFSEKFNQYMLNYLNSNLEEKLENKYLEFLNESDDKLIKDTIANILRDSLNKGDYKKVNEYISKLEKIEKADFNLSEMKNAINQINANIKEIEKIEQEIKSIAEKLTFSKDVIYVEGYVVNQVRYDDTFLGQIANELEDEYIYGITLDRDYNLFWGYLPGESRAVVKSETPLFDGKGPFDMYLVHIGEGNYISGDGFEVTIDEYRPATDEEINAFGNYAYYEESIQTLRSSKDRMINEIELARKKIENCLKTSKSETAEEKAEMEKPKEAENKKTEAYVKERIKELVPDNWNSNYDNENYLVLHSKNGLKLSTTIKRGYSKIADILDEENMDLRDFQEISQDELFKDPGPWPYSYSNLNIDGTKEALYMSVGSDGSFLTRFYVLYDNLLVEFKIDENYWDDGYDFNYTKEFYKEILKIIKMI</sequence>
<protein>
    <submittedName>
        <fullName evidence="5">Zinc-ribbon domain-containing protein</fullName>
    </submittedName>
</protein>
<keyword evidence="6" id="KW-1185">Reference proteome</keyword>
<evidence type="ECO:0000256" key="3">
    <source>
        <dbReference type="SAM" id="Phobius"/>
    </source>
</evidence>
<feature type="region of interest" description="Disordered" evidence="2">
    <location>
        <begin position="352"/>
        <end position="371"/>
    </location>
</feature>